<sequence length="99" mass="11303">MRIWVWIVDVIQHVQQSQWRKAHAKYGGGNELSMNNQTNDELVAWIHMNLLNIQMLVVRLTTYSKLLNKSATGMSLTYDIISLSVVVSSWSLAVCLLNN</sequence>
<dbReference type="Proteomes" id="UP001152300">
    <property type="component" value="Unassembled WGS sequence"/>
</dbReference>
<accession>A0A9X0AQ54</accession>
<keyword evidence="1" id="KW-0812">Transmembrane</keyword>
<feature type="transmembrane region" description="Helical" evidence="1">
    <location>
        <begin position="80"/>
        <end position="97"/>
    </location>
</feature>
<dbReference type="AlphaFoldDB" id="A0A9X0AQ54"/>
<name>A0A9X0AQ54_9HELO</name>
<evidence type="ECO:0000313" key="3">
    <source>
        <dbReference type="Proteomes" id="UP001152300"/>
    </source>
</evidence>
<comment type="caution">
    <text evidence="2">The sequence shown here is derived from an EMBL/GenBank/DDBJ whole genome shotgun (WGS) entry which is preliminary data.</text>
</comment>
<evidence type="ECO:0000313" key="2">
    <source>
        <dbReference type="EMBL" id="KAJ8066504.1"/>
    </source>
</evidence>
<gene>
    <name evidence="2" type="ORF">OCU04_005562</name>
</gene>
<reference evidence="2" key="1">
    <citation type="submission" date="2022-11" db="EMBL/GenBank/DDBJ databases">
        <title>Genome Resource of Sclerotinia nivalis Strain SnTB1, a Plant Pathogen Isolated from American Ginseng.</title>
        <authorList>
            <person name="Fan S."/>
        </authorList>
    </citation>
    <scope>NUCLEOTIDE SEQUENCE</scope>
    <source>
        <strain evidence="2">SnTB1</strain>
    </source>
</reference>
<evidence type="ECO:0000256" key="1">
    <source>
        <dbReference type="SAM" id="Phobius"/>
    </source>
</evidence>
<keyword evidence="1" id="KW-0472">Membrane</keyword>
<feature type="transmembrane region" description="Helical" evidence="1">
    <location>
        <begin position="42"/>
        <end position="60"/>
    </location>
</feature>
<dbReference type="EMBL" id="JAPEIS010000005">
    <property type="protein sequence ID" value="KAJ8066504.1"/>
    <property type="molecule type" value="Genomic_DNA"/>
</dbReference>
<keyword evidence="1" id="KW-1133">Transmembrane helix</keyword>
<proteinExistence type="predicted"/>
<protein>
    <submittedName>
        <fullName evidence="2">Uncharacterized protein</fullName>
    </submittedName>
</protein>
<organism evidence="2 3">
    <name type="scientific">Sclerotinia nivalis</name>
    <dbReference type="NCBI Taxonomy" id="352851"/>
    <lineage>
        <taxon>Eukaryota</taxon>
        <taxon>Fungi</taxon>
        <taxon>Dikarya</taxon>
        <taxon>Ascomycota</taxon>
        <taxon>Pezizomycotina</taxon>
        <taxon>Leotiomycetes</taxon>
        <taxon>Helotiales</taxon>
        <taxon>Sclerotiniaceae</taxon>
        <taxon>Sclerotinia</taxon>
    </lineage>
</organism>
<keyword evidence="3" id="KW-1185">Reference proteome</keyword>